<feature type="region of interest" description="Disordered" evidence="1">
    <location>
        <begin position="394"/>
        <end position="444"/>
    </location>
</feature>
<evidence type="ECO:0000313" key="4">
    <source>
        <dbReference type="EMBL" id="RSL95261.1"/>
    </source>
</evidence>
<keyword evidence="2" id="KW-0812">Transmembrane</keyword>
<sequence length="444" mass="46985">MWLAYAKMSLLLALVFVAGFVSAVDVVYVTDLSLYSSLAPCAASAISNNIRYQTFSKYCSEAVTDLQSCVCSKRFDDVSTTMSLMISVTCGSTASEDQASASTVLKAYCDQDWDVEFPKPKYPVSLYIDEISAMTDLAPCASIRLSGIVNQQTEAICPYLATDLAPCVCEKNQNSLRVSEMINTGVGQLCSSNKEDIKSAQAMFAAYCAMNSGKTSFPTASPPPGDMSYYVTNLPQYSSLETCAQLCVDIAAMYQTSTFCPGGPQALASCLCLKNSVSKAVSSTLSWEIKNRCHKNMLDNLSSANAVLDYYCSAAKGEVTATGIAVSQIESASTGASSGSIATETNSSDESESKSKGPSAGVIAGAVVGAVVGVLLGGGLVFFFMRKRARSKKHIKSSDLSGHHSQERMQRDDGIRLNPVAAGGDEIAPPPYEERPSGAASSKK</sequence>
<feature type="region of interest" description="Disordered" evidence="1">
    <location>
        <begin position="336"/>
        <end position="359"/>
    </location>
</feature>
<keyword evidence="3" id="KW-0732">Signal</keyword>
<protein>
    <recommendedName>
        <fullName evidence="6">Extracellular membrane protein CFEM domain-containing protein</fullName>
    </recommendedName>
</protein>
<keyword evidence="5" id="KW-1185">Reference proteome</keyword>
<name>A0A428SZN6_9HYPO</name>
<accession>A0A428SZN6</accession>
<feature type="chain" id="PRO_5019368074" description="Extracellular membrane protein CFEM domain-containing protein" evidence="3">
    <location>
        <begin position="24"/>
        <end position="444"/>
    </location>
</feature>
<keyword evidence="2" id="KW-1133">Transmembrane helix</keyword>
<keyword evidence="2" id="KW-0472">Membrane</keyword>
<dbReference type="AlphaFoldDB" id="A0A428SZN6"/>
<proteinExistence type="predicted"/>
<evidence type="ECO:0000313" key="5">
    <source>
        <dbReference type="Proteomes" id="UP000288429"/>
    </source>
</evidence>
<reference evidence="4 5" key="1">
    <citation type="submission" date="2017-06" db="EMBL/GenBank/DDBJ databases">
        <title>Cmopartive genomic analysis of Ambrosia Fusariam Clade fungi.</title>
        <authorList>
            <person name="Stajich J.E."/>
            <person name="Carrillo J."/>
            <person name="Kijimoto T."/>
            <person name="Eskalen A."/>
            <person name="O'Donnell K."/>
            <person name="Kasson M."/>
        </authorList>
    </citation>
    <scope>NUCLEOTIDE SEQUENCE [LARGE SCALE GENOMIC DNA]</scope>
    <source>
        <strain evidence="4 5">NRRL 20438</strain>
    </source>
</reference>
<comment type="caution">
    <text evidence="4">The sequence shown here is derived from an EMBL/GenBank/DDBJ whole genome shotgun (WGS) entry which is preliminary data.</text>
</comment>
<gene>
    <name evidence="4" type="ORF">CDV31_013951</name>
</gene>
<feature type="transmembrane region" description="Helical" evidence="2">
    <location>
        <begin position="362"/>
        <end position="385"/>
    </location>
</feature>
<evidence type="ECO:0000256" key="2">
    <source>
        <dbReference type="SAM" id="Phobius"/>
    </source>
</evidence>
<feature type="compositionally biased region" description="Low complexity" evidence="1">
    <location>
        <begin position="336"/>
        <end position="345"/>
    </location>
</feature>
<dbReference type="PANTHER" id="PTHR16861:SF7">
    <property type="entry name" value="MEMBRANE ANCHOR OPY2 N-TERMINAL DOMAIN-CONTAINING PROTEIN"/>
    <property type="match status" value="1"/>
</dbReference>
<dbReference type="Proteomes" id="UP000288429">
    <property type="component" value="Unassembled WGS sequence"/>
</dbReference>
<evidence type="ECO:0000256" key="1">
    <source>
        <dbReference type="SAM" id="MobiDB-lite"/>
    </source>
</evidence>
<evidence type="ECO:0008006" key="6">
    <source>
        <dbReference type="Google" id="ProtNLM"/>
    </source>
</evidence>
<organism evidence="4 5">
    <name type="scientific">Fusarium ambrosium</name>
    <dbReference type="NCBI Taxonomy" id="131363"/>
    <lineage>
        <taxon>Eukaryota</taxon>
        <taxon>Fungi</taxon>
        <taxon>Dikarya</taxon>
        <taxon>Ascomycota</taxon>
        <taxon>Pezizomycotina</taxon>
        <taxon>Sordariomycetes</taxon>
        <taxon>Hypocreomycetidae</taxon>
        <taxon>Hypocreales</taxon>
        <taxon>Nectriaceae</taxon>
        <taxon>Fusarium</taxon>
        <taxon>Fusarium solani species complex</taxon>
    </lineage>
</organism>
<dbReference type="PANTHER" id="PTHR16861">
    <property type="entry name" value="GLYCOPROTEIN 38"/>
    <property type="match status" value="1"/>
</dbReference>
<feature type="signal peptide" evidence="3">
    <location>
        <begin position="1"/>
        <end position="23"/>
    </location>
</feature>
<evidence type="ECO:0000256" key="3">
    <source>
        <dbReference type="SAM" id="SignalP"/>
    </source>
</evidence>
<dbReference type="EMBL" id="NIZV01000301">
    <property type="protein sequence ID" value="RSL95261.1"/>
    <property type="molecule type" value="Genomic_DNA"/>
</dbReference>
<feature type="compositionally biased region" description="Basic and acidic residues" evidence="1">
    <location>
        <begin position="401"/>
        <end position="415"/>
    </location>
</feature>